<dbReference type="KEGG" id="vg:80543496"/>
<sequence>MEPPRLGMTFPSYTACKRAQDAWWNAKGDAFYSAWYDAWDDEGDYKIIDYIAYCRICQNNVRARGGVRDGPDAPPSYPNIGMTCKCGKLSNAMATD</sequence>
<evidence type="ECO:0000313" key="2">
    <source>
        <dbReference type="Proteomes" id="UP001162098"/>
    </source>
</evidence>
<keyword evidence="2" id="KW-1185">Reference proteome</keyword>
<accession>A0A7S7YEJ0</accession>
<proteinExistence type="predicted"/>
<dbReference type="Proteomes" id="UP001162098">
    <property type="component" value="Segment"/>
</dbReference>
<evidence type="ECO:0000313" key="1">
    <source>
        <dbReference type="EMBL" id="QPB44300.1"/>
    </source>
</evidence>
<protein>
    <submittedName>
        <fullName evidence="1">Uncharacterized protein</fullName>
    </submittedName>
</protein>
<organism evidence="1 2">
    <name type="scientific">Medusavirus stheno T3</name>
    <dbReference type="NCBI Taxonomy" id="3069717"/>
    <lineage>
        <taxon>Viruses</taxon>
        <taxon>Varidnaviria</taxon>
        <taxon>Bamfordvirae</taxon>
        <taxon>Nucleocytoviricota</taxon>
        <taxon>Megaviricetes</taxon>
        <taxon>Mamonoviridae</taxon>
        <taxon>Medusavirus</taxon>
        <taxon>Medusavirus sthenus</taxon>
    </lineage>
</organism>
<reference evidence="1 2" key="1">
    <citation type="submission" date="2020-09" db="EMBL/GenBank/DDBJ databases">
        <authorList>
            <person name="Zhang R."/>
            <person name="Garcia K."/>
            <person name="Ogata H."/>
        </authorList>
    </citation>
    <scope>NUCLEOTIDE SEQUENCE [LARGE SCALE GENOMIC DNA]</scope>
    <source>
        <strain evidence="2">stheno</strain>
    </source>
</reference>
<name>A0A7S7YEJ0_9VIRU</name>
<dbReference type="EMBL" id="MW018138">
    <property type="protein sequence ID" value="QPB44300.1"/>
    <property type="molecule type" value="Genomic_DNA"/>
</dbReference>